<dbReference type="RefSeq" id="WP_187762359.1">
    <property type="nucleotide sequence ID" value="NZ_CP061038.1"/>
</dbReference>
<keyword evidence="1" id="KW-0812">Transmembrane</keyword>
<dbReference type="AlphaFoldDB" id="A0A7H0LK50"/>
<evidence type="ECO:0000256" key="1">
    <source>
        <dbReference type="SAM" id="Phobius"/>
    </source>
</evidence>
<keyword evidence="1" id="KW-0472">Membrane</keyword>
<keyword evidence="1" id="KW-1133">Transmembrane helix</keyword>
<name>A0A7H0LK50_9SPHN</name>
<feature type="transmembrane region" description="Helical" evidence="1">
    <location>
        <begin position="43"/>
        <end position="64"/>
    </location>
</feature>
<gene>
    <name evidence="2" type="ORF">H3Z74_02035</name>
</gene>
<keyword evidence="3" id="KW-1185">Reference proteome</keyword>
<dbReference type="KEGG" id="spap:H3Z74_02035"/>
<dbReference type="Proteomes" id="UP000516148">
    <property type="component" value="Chromosome"/>
</dbReference>
<proteinExistence type="predicted"/>
<evidence type="ECO:0000313" key="3">
    <source>
        <dbReference type="Proteomes" id="UP000516148"/>
    </source>
</evidence>
<protein>
    <submittedName>
        <fullName evidence="2">Uncharacterized protein</fullName>
    </submittedName>
</protein>
<organism evidence="2 3">
    <name type="scientific">Sphingomonas alpina</name>
    <dbReference type="NCBI Taxonomy" id="653931"/>
    <lineage>
        <taxon>Bacteria</taxon>
        <taxon>Pseudomonadati</taxon>
        <taxon>Pseudomonadota</taxon>
        <taxon>Alphaproteobacteria</taxon>
        <taxon>Sphingomonadales</taxon>
        <taxon>Sphingomonadaceae</taxon>
        <taxon>Sphingomonas</taxon>
    </lineage>
</organism>
<evidence type="ECO:0000313" key="2">
    <source>
        <dbReference type="EMBL" id="QNQ10053.1"/>
    </source>
</evidence>
<sequence>MTDPETTARNRYFAIAGSRIAGVAGALLGLVLIGRAQIVEQKILGTAIVLSALLMVAIVPRALARRWRTPPQN</sequence>
<feature type="transmembrane region" description="Helical" evidence="1">
    <location>
        <begin position="12"/>
        <end position="37"/>
    </location>
</feature>
<dbReference type="EMBL" id="CP061038">
    <property type="protein sequence ID" value="QNQ10053.1"/>
    <property type="molecule type" value="Genomic_DNA"/>
</dbReference>
<reference evidence="2 3" key="1">
    <citation type="submission" date="2020-09" db="EMBL/GenBank/DDBJ databases">
        <title>Sphingomonas sp., a new species isolated from pork steak.</title>
        <authorList>
            <person name="Heidler von Heilborn D."/>
        </authorList>
    </citation>
    <scope>NUCLEOTIDE SEQUENCE [LARGE SCALE GENOMIC DNA]</scope>
    <source>
        <strain evidence="3">S8-3T</strain>
    </source>
</reference>
<accession>A0A7H0LK50</accession>